<organism evidence="2 3">
    <name type="scientific">Hepatospora eriocheir</name>
    <dbReference type="NCBI Taxonomy" id="1081669"/>
    <lineage>
        <taxon>Eukaryota</taxon>
        <taxon>Fungi</taxon>
        <taxon>Fungi incertae sedis</taxon>
        <taxon>Microsporidia</taxon>
        <taxon>Hepatosporidae</taxon>
        <taxon>Hepatospora</taxon>
    </lineage>
</organism>
<accession>A0A1X0QC48</accession>
<dbReference type="VEuPathDB" id="MicrosporidiaDB:HERIO_2716"/>
<evidence type="ECO:0000256" key="1">
    <source>
        <dbReference type="SAM" id="SignalP"/>
    </source>
</evidence>
<evidence type="ECO:0000313" key="2">
    <source>
        <dbReference type="EMBL" id="ORD97253.1"/>
    </source>
</evidence>
<protein>
    <submittedName>
        <fullName evidence="2">Uncharacterized protein</fullName>
    </submittedName>
</protein>
<reference evidence="2 3" key="1">
    <citation type="journal article" date="2017" name="Environ. Microbiol.">
        <title>Decay of the glycolytic pathway and adaptation to intranuclear parasitism within Enterocytozoonidae microsporidia.</title>
        <authorList>
            <person name="Wiredu Boakye D."/>
            <person name="Jaroenlak P."/>
            <person name="Prachumwat A."/>
            <person name="Williams T.A."/>
            <person name="Bateman K.S."/>
            <person name="Itsathitphaisarn O."/>
            <person name="Sritunyalucksana K."/>
            <person name="Paszkiewicz K.H."/>
            <person name="Moore K.A."/>
            <person name="Stentiford G.D."/>
            <person name="Williams B.A."/>
        </authorList>
    </citation>
    <scope>NUCLEOTIDE SEQUENCE [LARGE SCALE GENOMIC DNA]</scope>
    <source>
        <strain evidence="2 3">GB1</strain>
    </source>
</reference>
<keyword evidence="3" id="KW-1185">Reference proteome</keyword>
<dbReference type="Proteomes" id="UP000192356">
    <property type="component" value="Unassembled WGS sequence"/>
</dbReference>
<evidence type="ECO:0000313" key="3">
    <source>
        <dbReference type="Proteomes" id="UP000192356"/>
    </source>
</evidence>
<dbReference type="EMBL" id="LVKB01000033">
    <property type="protein sequence ID" value="ORD97253.1"/>
    <property type="molecule type" value="Genomic_DNA"/>
</dbReference>
<keyword evidence="1" id="KW-0732">Signal</keyword>
<proteinExistence type="predicted"/>
<name>A0A1X0QC48_9MICR</name>
<feature type="signal peptide" evidence="1">
    <location>
        <begin position="1"/>
        <end position="17"/>
    </location>
</feature>
<comment type="caution">
    <text evidence="2">The sequence shown here is derived from an EMBL/GenBank/DDBJ whole genome shotgun (WGS) entry which is preliminary data.</text>
</comment>
<feature type="chain" id="PRO_5012213668" evidence="1">
    <location>
        <begin position="18"/>
        <end position="63"/>
    </location>
</feature>
<gene>
    <name evidence="2" type="ORF">HERIO_2716</name>
</gene>
<sequence length="63" mass="7160">MSTLFLVLTECLLLSQNQHCFLAMSFMASIDTRELKKALSSKIVSNSLLYCIKGIKFLFNKIL</sequence>
<dbReference type="AlphaFoldDB" id="A0A1X0QC48"/>